<keyword evidence="7" id="KW-1133">Transmembrane helix</keyword>
<dbReference type="GO" id="GO:0016125">
    <property type="term" value="P:sterol metabolic process"/>
    <property type="evidence" value="ECO:0007669"/>
    <property type="project" value="TreeGrafter"/>
</dbReference>
<dbReference type="InterPro" id="IPR036396">
    <property type="entry name" value="Cyt_P450_sf"/>
</dbReference>
<proteinExistence type="inferred from homology"/>
<keyword evidence="7" id="KW-0472">Membrane</keyword>
<evidence type="ECO:0000256" key="4">
    <source>
        <dbReference type="ARBA" id="ARBA00023002"/>
    </source>
</evidence>
<dbReference type="GO" id="GO:0020037">
    <property type="term" value="F:heme binding"/>
    <property type="evidence" value="ECO:0007669"/>
    <property type="project" value="InterPro"/>
</dbReference>
<evidence type="ECO:0000313" key="9">
    <source>
        <dbReference type="Proteomes" id="UP000828390"/>
    </source>
</evidence>
<keyword evidence="2" id="KW-0349">Heme</keyword>
<reference evidence="8" key="1">
    <citation type="journal article" date="2019" name="bioRxiv">
        <title>The Genome of the Zebra Mussel, Dreissena polymorpha: A Resource for Invasive Species Research.</title>
        <authorList>
            <person name="McCartney M.A."/>
            <person name="Auch B."/>
            <person name="Kono T."/>
            <person name="Mallez S."/>
            <person name="Zhang Y."/>
            <person name="Obille A."/>
            <person name="Becker A."/>
            <person name="Abrahante J.E."/>
            <person name="Garbe J."/>
            <person name="Badalamenti J.P."/>
            <person name="Herman A."/>
            <person name="Mangelson H."/>
            <person name="Liachko I."/>
            <person name="Sullivan S."/>
            <person name="Sone E.D."/>
            <person name="Koren S."/>
            <person name="Silverstein K.A.T."/>
            <person name="Beckman K.B."/>
            <person name="Gohl D.M."/>
        </authorList>
    </citation>
    <scope>NUCLEOTIDE SEQUENCE</scope>
    <source>
        <strain evidence="8">Duluth1</strain>
        <tissue evidence="8">Whole animal</tissue>
    </source>
</reference>
<accession>A0A9D3YSL6</accession>
<evidence type="ECO:0000256" key="7">
    <source>
        <dbReference type="SAM" id="Phobius"/>
    </source>
</evidence>
<evidence type="ECO:0000256" key="5">
    <source>
        <dbReference type="ARBA" id="ARBA00023004"/>
    </source>
</evidence>
<dbReference type="GO" id="GO:0016705">
    <property type="term" value="F:oxidoreductase activity, acting on paired donors, with incorporation or reduction of molecular oxygen"/>
    <property type="evidence" value="ECO:0007669"/>
    <property type="project" value="InterPro"/>
</dbReference>
<comment type="caution">
    <text evidence="8">The sequence shown here is derived from an EMBL/GenBank/DDBJ whole genome shotgun (WGS) entry which is preliminary data.</text>
</comment>
<keyword evidence="5" id="KW-0408">Iron</keyword>
<evidence type="ECO:0000313" key="8">
    <source>
        <dbReference type="EMBL" id="KAH3706575.1"/>
    </source>
</evidence>
<gene>
    <name evidence="8" type="ORF">DPMN_065963</name>
</gene>
<name>A0A9D3YSL6_DREPO</name>
<dbReference type="AlphaFoldDB" id="A0A9D3YSL6"/>
<keyword evidence="7" id="KW-0812">Transmembrane</keyword>
<evidence type="ECO:0000256" key="1">
    <source>
        <dbReference type="ARBA" id="ARBA00010617"/>
    </source>
</evidence>
<dbReference type="GO" id="GO:0004497">
    <property type="term" value="F:monooxygenase activity"/>
    <property type="evidence" value="ECO:0007669"/>
    <property type="project" value="UniProtKB-KW"/>
</dbReference>
<protein>
    <submittedName>
        <fullName evidence="8">Uncharacterized protein</fullName>
    </submittedName>
</protein>
<keyword evidence="3" id="KW-0479">Metal-binding</keyword>
<dbReference type="EMBL" id="JAIWYP010000014">
    <property type="protein sequence ID" value="KAH3706575.1"/>
    <property type="molecule type" value="Genomic_DNA"/>
</dbReference>
<dbReference type="GO" id="GO:0005506">
    <property type="term" value="F:iron ion binding"/>
    <property type="evidence" value="ECO:0007669"/>
    <property type="project" value="InterPro"/>
</dbReference>
<evidence type="ECO:0000256" key="6">
    <source>
        <dbReference type="ARBA" id="ARBA00023033"/>
    </source>
</evidence>
<reference evidence="8" key="2">
    <citation type="submission" date="2020-11" db="EMBL/GenBank/DDBJ databases">
        <authorList>
            <person name="McCartney M.A."/>
            <person name="Auch B."/>
            <person name="Kono T."/>
            <person name="Mallez S."/>
            <person name="Becker A."/>
            <person name="Gohl D.M."/>
            <person name="Silverstein K.A.T."/>
            <person name="Koren S."/>
            <person name="Bechman K.B."/>
            <person name="Herman A."/>
            <person name="Abrahante J.E."/>
            <person name="Garbe J."/>
        </authorList>
    </citation>
    <scope>NUCLEOTIDE SEQUENCE</scope>
    <source>
        <strain evidence="8">Duluth1</strain>
        <tissue evidence="8">Whole animal</tissue>
    </source>
</reference>
<feature type="transmembrane region" description="Helical" evidence="7">
    <location>
        <begin position="37"/>
        <end position="56"/>
    </location>
</feature>
<dbReference type="Proteomes" id="UP000828390">
    <property type="component" value="Unassembled WGS sequence"/>
</dbReference>
<sequence>MYMYIAKVVAEVGRKLIQELTAPKRTMEVLTTSLMSLSYAVTTLVNSMLGIIRLLWQWYIVSRVAREEFPDLALPPGDMGYPVIGETIDLLKHGADFYNEKLRRYGNVYKSHLLLSPCIRVVGADNVKKILMGENTLVTATWPLSTRLLLGKGFFITGVRSRAQNTKKAHDVCVKSRDA</sequence>
<organism evidence="8 9">
    <name type="scientific">Dreissena polymorpha</name>
    <name type="common">Zebra mussel</name>
    <name type="synonym">Mytilus polymorpha</name>
    <dbReference type="NCBI Taxonomy" id="45954"/>
    <lineage>
        <taxon>Eukaryota</taxon>
        <taxon>Metazoa</taxon>
        <taxon>Spiralia</taxon>
        <taxon>Lophotrochozoa</taxon>
        <taxon>Mollusca</taxon>
        <taxon>Bivalvia</taxon>
        <taxon>Autobranchia</taxon>
        <taxon>Heteroconchia</taxon>
        <taxon>Euheterodonta</taxon>
        <taxon>Imparidentia</taxon>
        <taxon>Neoheterodontei</taxon>
        <taxon>Myida</taxon>
        <taxon>Dreissenoidea</taxon>
        <taxon>Dreissenidae</taxon>
        <taxon>Dreissena</taxon>
    </lineage>
</organism>
<dbReference type="PANTHER" id="PTHR24286">
    <property type="entry name" value="CYTOCHROME P450 26"/>
    <property type="match status" value="1"/>
</dbReference>
<dbReference type="PANTHER" id="PTHR24286:SF384">
    <property type="entry name" value="P450, PUTATIVE (EUROFUNG)-RELATED"/>
    <property type="match status" value="1"/>
</dbReference>
<keyword evidence="4" id="KW-0560">Oxidoreductase</keyword>
<dbReference type="SUPFAM" id="SSF48264">
    <property type="entry name" value="Cytochrome P450"/>
    <property type="match status" value="1"/>
</dbReference>
<keyword evidence="6" id="KW-0503">Monooxygenase</keyword>
<comment type="similarity">
    <text evidence="1">Belongs to the cytochrome P450 family.</text>
</comment>
<evidence type="ECO:0000256" key="3">
    <source>
        <dbReference type="ARBA" id="ARBA00022723"/>
    </source>
</evidence>
<evidence type="ECO:0000256" key="2">
    <source>
        <dbReference type="ARBA" id="ARBA00022617"/>
    </source>
</evidence>
<keyword evidence="9" id="KW-1185">Reference proteome</keyword>
<dbReference type="Gene3D" id="1.10.630.10">
    <property type="entry name" value="Cytochrome P450"/>
    <property type="match status" value="1"/>
</dbReference>